<keyword evidence="5" id="KW-0694">RNA-binding</keyword>
<evidence type="ECO:0000256" key="9">
    <source>
        <dbReference type="SAM" id="MobiDB-lite"/>
    </source>
</evidence>
<sequence>MPSHQRETRSRAANAQRRDTSAAAAASGSIPSQDSTAFRGSVARSHSIEPWDTAETGGRSKRAAATGSAAAASAASAGAAGSTNRRESRRTRHGGTAAPPAADGSSSSSSGTANYSGEPHKRSAGVGPHSSSSSSARQQHSGGSVGQRRSSNVSQASNCSEDAEEEEATCPLCLETLDETDRGLFPCECGYQVCLWCLHHIRDHLANKCPACRRDYDEKKFKYDQSKVLELTKQIGRKSRDKVCGASDPTRSGSSGGGGGSSSSSSSNRTAGASGTARGGTSSSSSTSAYSSNSRNAAAQQQQAPGANRRGSREAPAPAPAQAAALKDVRVIQRCLVYVIGIPPSIAKKEILRRHEFFGQYGKVLQIVVNKNQGADSEGFVWHNKVRIYSLSLQPVAFKAAALMPGAGELQLYRRSDSEEQRSLPNSPLVPLERNAAVVCTLAGVVSAVS</sequence>
<dbReference type="GO" id="GO:0004842">
    <property type="term" value="F:ubiquitin-protein transferase activity"/>
    <property type="evidence" value="ECO:0007669"/>
    <property type="project" value="InterPro"/>
</dbReference>
<gene>
    <name evidence="11" type="ORF">EPH_0031260</name>
</gene>
<dbReference type="GO" id="GO:0003723">
    <property type="term" value="F:RNA binding"/>
    <property type="evidence" value="ECO:0007669"/>
    <property type="project" value="UniProtKB-KW"/>
</dbReference>
<dbReference type="GO" id="GO:0005634">
    <property type="term" value="C:nucleus"/>
    <property type="evidence" value="ECO:0007669"/>
    <property type="project" value="UniProtKB-SubCell"/>
</dbReference>
<dbReference type="Gene3D" id="3.30.70.330">
    <property type="match status" value="1"/>
</dbReference>
<dbReference type="CDD" id="cd16618">
    <property type="entry name" value="mRING-HC-C4C4_CNOT4"/>
    <property type="match status" value="1"/>
</dbReference>
<keyword evidence="2" id="KW-0479">Metal-binding</keyword>
<dbReference type="PANTHER" id="PTHR12603">
    <property type="entry name" value="CCR4-NOT TRANSCRIPTION COMPLEX RELATED"/>
    <property type="match status" value="1"/>
</dbReference>
<dbReference type="GO" id="GO:0016567">
    <property type="term" value="P:protein ubiquitination"/>
    <property type="evidence" value="ECO:0007669"/>
    <property type="project" value="TreeGrafter"/>
</dbReference>
<dbReference type="Proteomes" id="UP000018201">
    <property type="component" value="Unassembled WGS sequence"/>
</dbReference>
<comment type="subcellular location">
    <subcellularLocation>
        <location evidence="1">Nucleus</location>
    </subcellularLocation>
</comment>
<dbReference type="Gene3D" id="3.30.40.10">
    <property type="entry name" value="Zinc/RING finger domain, C3HC4 (zinc finger)"/>
    <property type="match status" value="1"/>
</dbReference>
<keyword evidence="7" id="KW-0539">Nucleus</keyword>
<dbReference type="InterPro" id="IPR039780">
    <property type="entry name" value="Mot2"/>
</dbReference>
<evidence type="ECO:0000259" key="10">
    <source>
        <dbReference type="PROSITE" id="PS50089"/>
    </source>
</evidence>
<dbReference type="InterPro" id="IPR035979">
    <property type="entry name" value="RBD_domain_sf"/>
</dbReference>
<dbReference type="InterPro" id="IPR039515">
    <property type="entry name" value="NOT4_mRING-HC-C4C4"/>
</dbReference>
<dbReference type="InterPro" id="IPR013083">
    <property type="entry name" value="Znf_RING/FYVE/PHD"/>
</dbReference>
<evidence type="ECO:0000256" key="2">
    <source>
        <dbReference type="ARBA" id="ARBA00022723"/>
    </source>
</evidence>
<feature type="region of interest" description="Disordered" evidence="9">
    <location>
        <begin position="1"/>
        <end position="161"/>
    </location>
</feature>
<dbReference type="SUPFAM" id="SSF54928">
    <property type="entry name" value="RNA-binding domain, RBD"/>
    <property type="match status" value="1"/>
</dbReference>
<feature type="compositionally biased region" description="Polar residues" evidence="9">
    <location>
        <begin position="29"/>
        <end position="38"/>
    </location>
</feature>
<dbReference type="VEuPathDB" id="ToxoDB:EPH_0031260"/>
<dbReference type="Pfam" id="PF14570">
    <property type="entry name" value="zf-RING_4"/>
    <property type="match status" value="1"/>
</dbReference>
<dbReference type="GO" id="GO:0008270">
    <property type="term" value="F:zinc ion binding"/>
    <property type="evidence" value="ECO:0007669"/>
    <property type="project" value="UniProtKB-KW"/>
</dbReference>
<dbReference type="EMBL" id="HG689792">
    <property type="protein sequence ID" value="CDI74130.1"/>
    <property type="molecule type" value="Genomic_DNA"/>
</dbReference>
<reference evidence="11" key="2">
    <citation type="submission" date="2013-10" db="EMBL/GenBank/DDBJ databases">
        <authorList>
            <person name="Aslett M."/>
        </authorList>
    </citation>
    <scope>NUCLEOTIDE SEQUENCE [LARGE SCALE GENOMIC DNA]</scope>
    <source>
        <strain evidence="11">Houghton</strain>
    </source>
</reference>
<dbReference type="PANTHER" id="PTHR12603:SF0">
    <property type="entry name" value="CCR4-NOT TRANSCRIPTION COMPLEX SUBUNIT 4"/>
    <property type="match status" value="1"/>
</dbReference>
<evidence type="ECO:0000313" key="11">
    <source>
        <dbReference type="EMBL" id="CDI74130.1"/>
    </source>
</evidence>
<keyword evidence="12" id="KW-1185">Reference proteome</keyword>
<keyword evidence="4" id="KW-0862">Zinc</keyword>
<accession>U6G1W5</accession>
<dbReference type="GO" id="GO:0030014">
    <property type="term" value="C:CCR4-NOT complex"/>
    <property type="evidence" value="ECO:0007669"/>
    <property type="project" value="InterPro"/>
</dbReference>
<feature type="compositionally biased region" description="Polar residues" evidence="9">
    <location>
        <begin position="147"/>
        <end position="160"/>
    </location>
</feature>
<keyword evidence="6" id="KW-0175">Coiled coil</keyword>
<reference evidence="11" key="1">
    <citation type="submission" date="2013-10" db="EMBL/GenBank/DDBJ databases">
        <title>Genomic analysis of the causative agents of coccidiosis in chickens.</title>
        <authorList>
            <person name="Reid A.J."/>
            <person name="Blake D."/>
            <person name="Billington K."/>
            <person name="Browne H."/>
            <person name="Dunn M."/>
            <person name="Hung S."/>
            <person name="Kawahara F."/>
            <person name="Miranda-Saavedra D."/>
            <person name="Mourier T."/>
            <person name="Nagra H."/>
            <person name="Otto T.D."/>
            <person name="Rawlings N."/>
            <person name="Sanchez A."/>
            <person name="Sanders M."/>
            <person name="Subramaniam C."/>
            <person name="Tay Y."/>
            <person name="Dear P."/>
            <person name="Doerig C."/>
            <person name="Gruber A."/>
            <person name="Parkinson J."/>
            <person name="Shirley M."/>
            <person name="Wan K.L."/>
            <person name="Berriman M."/>
            <person name="Tomley F."/>
            <person name="Pain A."/>
        </authorList>
    </citation>
    <scope>NUCLEOTIDE SEQUENCE [LARGE SCALE GENOMIC DNA]</scope>
    <source>
        <strain evidence="11">Houghton</strain>
    </source>
</reference>
<feature type="compositionally biased region" description="Low complexity" evidence="9">
    <location>
        <begin position="124"/>
        <end position="142"/>
    </location>
</feature>
<feature type="region of interest" description="Disordered" evidence="9">
    <location>
        <begin position="239"/>
        <end position="320"/>
    </location>
</feature>
<evidence type="ECO:0000256" key="5">
    <source>
        <dbReference type="ARBA" id="ARBA00022884"/>
    </source>
</evidence>
<feature type="compositionally biased region" description="Basic and acidic residues" evidence="9">
    <location>
        <begin position="1"/>
        <end position="20"/>
    </location>
</feature>
<feature type="compositionally biased region" description="Low complexity" evidence="9">
    <location>
        <begin position="94"/>
        <end position="117"/>
    </location>
</feature>
<keyword evidence="3 8" id="KW-0863">Zinc-finger</keyword>
<dbReference type="OrthoDB" id="346892at2759"/>
<evidence type="ECO:0000256" key="1">
    <source>
        <dbReference type="ARBA" id="ARBA00004123"/>
    </source>
</evidence>
<feature type="compositionally biased region" description="Low complexity" evidence="9">
    <location>
        <begin position="262"/>
        <end position="309"/>
    </location>
</feature>
<dbReference type="AlphaFoldDB" id="U6G1W5"/>
<evidence type="ECO:0000256" key="4">
    <source>
        <dbReference type="ARBA" id="ARBA00022833"/>
    </source>
</evidence>
<protein>
    <recommendedName>
        <fullName evidence="10">RING-type domain-containing protein</fullName>
    </recommendedName>
</protein>
<organism evidence="11 12">
    <name type="scientific">Eimeria praecox</name>
    <dbReference type="NCBI Taxonomy" id="51316"/>
    <lineage>
        <taxon>Eukaryota</taxon>
        <taxon>Sar</taxon>
        <taxon>Alveolata</taxon>
        <taxon>Apicomplexa</taxon>
        <taxon>Conoidasida</taxon>
        <taxon>Coccidia</taxon>
        <taxon>Eucoccidiorida</taxon>
        <taxon>Eimeriorina</taxon>
        <taxon>Eimeriidae</taxon>
        <taxon>Eimeria</taxon>
    </lineage>
</organism>
<evidence type="ECO:0000256" key="7">
    <source>
        <dbReference type="ARBA" id="ARBA00023242"/>
    </source>
</evidence>
<evidence type="ECO:0000256" key="6">
    <source>
        <dbReference type="ARBA" id="ARBA00023054"/>
    </source>
</evidence>
<evidence type="ECO:0000256" key="3">
    <source>
        <dbReference type="ARBA" id="ARBA00022771"/>
    </source>
</evidence>
<dbReference type="SUPFAM" id="SSF57850">
    <property type="entry name" value="RING/U-box"/>
    <property type="match status" value="1"/>
</dbReference>
<dbReference type="InterPro" id="IPR001841">
    <property type="entry name" value="Znf_RING"/>
</dbReference>
<feature type="compositionally biased region" description="Low complexity" evidence="9">
    <location>
        <begin position="63"/>
        <end position="83"/>
    </location>
</feature>
<evidence type="ECO:0000256" key="8">
    <source>
        <dbReference type="PROSITE-ProRule" id="PRU00175"/>
    </source>
</evidence>
<dbReference type="FunFam" id="3.30.40.10:FF:000006">
    <property type="entry name" value="CCR4-NOT transcription complex subunit 4"/>
    <property type="match status" value="1"/>
</dbReference>
<dbReference type="InterPro" id="IPR012677">
    <property type="entry name" value="Nucleotide-bd_a/b_plait_sf"/>
</dbReference>
<proteinExistence type="predicted"/>
<dbReference type="PROSITE" id="PS50089">
    <property type="entry name" value="ZF_RING_2"/>
    <property type="match status" value="1"/>
</dbReference>
<evidence type="ECO:0000313" key="12">
    <source>
        <dbReference type="Proteomes" id="UP000018201"/>
    </source>
</evidence>
<name>U6G1W5_9EIME</name>
<feature type="domain" description="RING-type" evidence="10">
    <location>
        <begin position="170"/>
        <end position="213"/>
    </location>
</feature>